<keyword evidence="1" id="KW-0808">Transferase</keyword>
<dbReference type="Gene3D" id="3.40.50.10540">
    <property type="entry name" value="Crotonobetainyl-coa:carnitine coa-transferase, domain 1"/>
    <property type="match status" value="1"/>
</dbReference>
<gene>
    <name evidence="2" type="ORF">S01H1_69836</name>
</gene>
<dbReference type="Pfam" id="PF02515">
    <property type="entry name" value="CoA_transf_3"/>
    <property type="match status" value="1"/>
</dbReference>
<feature type="non-terminal residue" evidence="2">
    <location>
        <position position="1"/>
    </location>
</feature>
<dbReference type="EMBL" id="BARS01046389">
    <property type="protein sequence ID" value="GAG29208.1"/>
    <property type="molecule type" value="Genomic_DNA"/>
</dbReference>
<protein>
    <recommendedName>
        <fullName evidence="3">Formyl-CoA transferase</fullName>
    </recommendedName>
</protein>
<dbReference type="InterPro" id="IPR003673">
    <property type="entry name" value="CoA-Trfase_fam_III"/>
</dbReference>
<comment type="caution">
    <text evidence="2">The sequence shown here is derived from an EMBL/GenBank/DDBJ whole genome shotgun (WGS) entry which is preliminary data.</text>
</comment>
<organism evidence="2">
    <name type="scientific">marine sediment metagenome</name>
    <dbReference type="NCBI Taxonomy" id="412755"/>
    <lineage>
        <taxon>unclassified sequences</taxon>
        <taxon>metagenomes</taxon>
        <taxon>ecological metagenomes</taxon>
    </lineage>
</organism>
<evidence type="ECO:0000313" key="2">
    <source>
        <dbReference type="EMBL" id="GAG29208.1"/>
    </source>
</evidence>
<dbReference type="InterPro" id="IPR050483">
    <property type="entry name" value="CoA-transferase_III_domain"/>
</dbReference>
<dbReference type="PANTHER" id="PTHR48207:SF3">
    <property type="entry name" value="SUCCINATE--HYDROXYMETHYLGLUTARATE COA-TRANSFERASE"/>
    <property type="match status" value="1"/>
</dbReference>
<proteinExistence type="predicted"/>
<evidence type="ECO:0000256" key="1">
    <source>
        <dbReference type="ARBA" id="ARBA00022679"/>
    </source>
</evidence>
<dbReference type="PANTHER" id="PTHR48207">
    <property type="entry name" value="SUCCINATE--HYDROXYMETHYLGLUTARATE COA-TRANSFERASE"/>
    <property type="match status" value="1"/>
</dbReference>
<evidence type="ECO:0008006" key="3">
    <source>
        <dbReference type="Google" id="ProtNLM"/>
    </source>
</evidence>
<dbReference type="AlphaFoldDB" id="X0WXM8"/>
<dbReference type="GO" id="GO:0008410">
    <property type="term" value="F:CoA-transferase activity"/>
    <property type="evidence" value="ECO:0007669"/>
    <property type="project" value="TreeGrafter"/>
</dbReference>
<accession>X0WXM8</accession>
<reference evidence="2" key="1">
    <citation type="journal article" date="2014" name="Front. Microbiol.">
        <title>High frequency of phylogenetically diverse reductive dehalogenase-homologous genes in deep subseafloor sedimentary metagenomes.</title>
        <authorList>
            <person name="Kawai M."/>
            <person name="Futagami T."/>
            <person name="Toyoda A."/>
            <person name="Takaki Y."/>
            <person name="Nishi S."/>
            <person name="Hori S."/>
            <person name="Arai W."/>
            <person name="Tsubouchi T."/>
            <person name="Morono Y."/>
            <person name="Uchiyama I."/>
            <person name="Ito T."/>
            <person name="Fujiyama A."/>
            <person name="Inagaki F."/>
            <person name="Takami H."/>
        </authorList>
    </citation>
    <scope>NUCLEOTIDE SEQUENCE</scope>
    <source>
        <strain evidence="2">Expedition CK06-06</strain>
    </source>
</reference>
<dbReference type="InterPro" id="IPR023606">
    <property type="entry name" value="CoA-Trfase_III_dom_1_sf"/>
</dbReference>
<dbReference type="SUPFAM" id="SSF89796">
    <property type="entry name" value="CoA-transferase family III (CaiB/BaiF)"/>
    <property type="match status" value="1"/>
</dbReference>
<name>X0WXM8_9ZZZZ</name>
<sequence length="73" mass="8363">NSEQMNTRGFFEEVEHPEAGKLKIPARPYHFSKTPCVLERAAPLLGEHNEMVYCERLGYDTDELKELEKAGVI</sequence>